<evidence type="ECO:0000313" key="3">
    <source>
        <dbReference type="Proteomes" id="UP000313988"/>
    </source>
</evidence>
<proteinExistence type="predicted"/>
<keyword evidence="4" id="KW-1185">Reference proteome</keyword>
<evidence type="ECO:0000313" key="2">
    <source>
        <dbReference type="EMBL" id="TNM67269.1"/>
    </source>
</evidence>
<dbReference type="EMBL" id="JACHEW010000034">
    <property type="protein sequence ID" value="MBB6018562.1"/>
    <property type="molecule type" value="Genomic_DNA"/>
</dbReference>
<dbReference type="AlphaFoldDB" id="A0A5C4XUV9"/>
<dbReference type="Proteomes" id="UP000313988">
    <property type="component" value="Unassembled WGS sequence"/>
</dbReference>
<organism evidence="2 3">
    <name type="scientific">Deinococcus radiopugnans ATCC 19172</name>
    <dbReference type="NCBI Taxonomy" id="585398"/>
    <lineage>
        <taxon>Bacteria</taxon>
        <taxon>Thermotogati</taxon>
        <taxon>Deinococcota</taxon>
        <taxon>Deinococci</taxon>
        <taxon>Deinococcales</taxon>
        <taxon>Deinococcaceae</taxon>
        <taxon>Deinococcus</taxon>
    </lineage>
</organism>
<dbReference type="EMBL" id="VDMO01000032">
    <property type="protein sequence ID" value="TNM67269.1"/>
    <property type="molecule type" value="Genomic_DNA"/>
</dbReference>
<dbReference type="OrthoDB" id="9796845at2"/>
<accession>A0A5C4XUV9</accession>
<evidence type="ECO:0000313" key="1">
    <source>
        <dbReference type="EMBL" id="MBB6018562.1"/>
    </source>
</evidence>
<sequence length="129" mass="13478">MEAVGKGGEPRLKPLPDAFRTVLTGLHLMCSGETEAHLERLNAEAGPPFPTELIAFTRSGCEKEPLPGSLGVYHPAYEALLRQLAAAKETTQLPGEVAPSVQAAVSDWGARARLGGSSTGSGQWVATAL</sequence>
<gene>
    <name evidence="2" type="ORF">FHR04_18595</name>
    <name evidence="1" type="ORF">HNQ04_003843</name>
</gene>
<dbReference type="RefSeq" id="WP_139404709.1">
    <property type="nucleotide sequence ID" value="NZ_JACHEW010000034.1"/>
</dbReference>
<reference evidence="2 3" key="1">
    <citation type="submission" date="2019-06" db="EMBL/GenBank/DDBJ databases">
        <title>Genome sequence of Deinococcus radiopugnans ATCC 19172.</title>
        <authorList>
            <person name="Maclea K.S."/>
            <person name="Maynard C.R."/>
        </authorList>
    </citation>
    <scope>NUCLEOTIDE SEQUENCE [LARGE SCALE GENOMIC DNA]</scope>
    <source>
        <strain evidence="2 3">ATCC 19172</strain>
    </source>
</reference>
<dbReference type="Proteomes" id="UP000629870">
    <property type="component" value="Unassembled WGS sequence"/>
</dbReference>
<protein>
    <submittedName>
        <fullName evidence="2">Uncharacterized protein</fullName>
    </submittedName>
</protein>
<evidence type="ECO:0000313" key="4">
    <source>
        <dbReference type="Proteomes" id="UP000629870"/>
    </source>
</evidence>
<name>A0A5C4XUV9_9DEIO</name>
<reference evidence="1 4" key="2">
    <citation type="submission" date="2020-08" db="EMBL/GenBank/DDBJ databases">
        <title>Genomic Encyclopedia of Type Strains, Phase IV (KMG-IV): sequencing the most valuable type-strain genomes for metagenomic binning, comparative biology and taxonomic classification.</title>
        <authorList>
            <person name="Goeker M."/>
        </authorList>
    </citation>
    <scope>NUCLEOTIDE SEQUENCE [LARGE SCALE GENOMIC DNA]</scope>
    <source>
        <strain evidence="1 4">DSM 12027</strain>
    </source>
</reference>
<comment type="caution">
    <text evidence="2">The sequence shown here is derived from an EMBL/GenBank/DDBJ whole genome shotgun (WGS) entry which is preliminary data.</text>
</comment>